<evidence type="ECO:0000256" key="5">
    <source>
        <dbReference type="ARBA" id="ARBA00023239"/>
    </source>
</evidence>
<dbReference type="PANTHER" id="PTHR30518:SF2">
    <property type="entry name" value="ENDOLYTIC MUREIN TRANSGLYCOSYLASE"/>
    <property type="match status" value="1"/>
</dbReference>
<keyword evidence="2 7" id="KW-0812">Transmembrane</keyword>
<reference evidence="9" key="1">
    <citation type="submission" date="2017-09" db="EMBL/GenBank/DDBJ databases">
        <title>Depth-based differentiation of microbial function through sediment-hosted aquifers and enrichment of novel symbionts in the deep terrestrial subsurface.</title>
        <authorList>
            <person name="Probst A.J."/>
            <person name="Ladd B."/>
            <person name="Jarett J.K."/>
            <person name="Geller-Mcgrath D.E."/>
            <person name="Sieber C.M.K."/>
            <person name="Emerson J.B."/>
            <person name="Anantharaman K."/>
            <person name="Thomas B.C."/>
            <person name="Malmstrom R."/>
            <person name="Stieglmeier M."/>
            <person name="Klingl A."/>
            <person name="Woyke T."/>
            <person name="Ryan C.M."/>
            <person name="Banfield J.F."/>
        </authorList>
    </citation>
    <scope>NUCLEOTIDE SEQUENCE [LARGE SCALE GENOMIC DNA]</scope>
</reference>
<accession>A0A2H0UA70</accession>
<keyword evidence="1" id="KW-1003">Cell membrane</keyword>
<dbReference type="PANTHER" id="PTHR30518">
    <property type="entry name" value="ENDOLYTIC MUREIN TRANSGLYCOSYLASE"/>
    <property type="match status" value="1"/>
</dbReference>
<keyword evidence="5" id="KW-0456">Lyase</keyword>
<evidence type="ECO:0000256" key="6">
    <source>
        <dbReference type="ARBA" id="ARBA00023316"/>
    </source>
</evidence>
<organism evidence="8 9">
    <name type="scientific">Candidatus Kaiserbacteria bacterium CG10_big_fil_rev_8_21_14_0_10_56_12</name>
    <dbReference type="NCBI Taxonomy" id="1974611"/>
    <lineage>
        <taxon>Bacteria</taxon>
        <taxon>Candidatus Kaiseribacteriota</taxon>
    </lineage>
</organism>
<gene>
    <name evidence="8" type="ORF">COU19_01060</name>
</gene>
<keyword evidence="4 7" id="KW-0472">Membrane</keyword>
<proteinExistence type="predicted"/>
<evidence type="ECO:0000256" key="1">
    <source>
        <dbReference type="ARBA" id="ARBA00022475"/>
    </source>
</evidence>
<dbReference type="NCBIfam" id="TIGR00247">
    <property type="entry name" value="endolytic transglycosylase MltG"/>
    <property type="match status" value="1"/>
</dbReference>
<comment type="caution">
    <text evidence="8">The sequence shown here is derived from an EMBL/GenBank/DDBJ whole genome shotgun (WGS) entry which is preliminary data.</text>
</comment>
<keyword evidence="3 7" id="KW-1133">Transmembrane helix</keyword>
<feature type="transmembrane region" description="Helical" evidence="7">
    <location>
        <begin position="12"/>
        <end position="37"/>
    </location>
</feature>
<evidence type="ECO:0000256" key="2">
    <source>
        <dbReference type="ARBA" id="ARBA00022692"/>
    </source>
</evidence>
<evidence type="ECO:0000256" key="7">
    <source>
        <dbReference type="SAM" id="Phobius"/>
    </source>
</evidence>
<name>A0A2H0UA70_9BACT</name>
<sequence length="341" mass="36990">MKQPLHTIFAHTFRVLTVVTGIGAFLLVVAMSFPAVLTFDIARNRDASEQTPFPVTVDPKNKLIVEDAQVNALLEGSDSPLQAAAANTSNLVGRLFTLLAVTIADAPWYKSLAAVDARFVNITPGMRKEEVASAFGHVLGWNSAQKKEFLTKGPYASLPLPEGSYAPGVYSVPGDSTPRIVQALVNDRFSAEVLARYSTSTAAIVPLNEALTIASLIEREAGGPDDMRLISGIIWNRLFLGMHLQIDATLQYVKGTTSSRSWWPTPVPSDRSRASAYNTYIHAGLPPTPIASPSVASVIAALNPKNTPCLFYFHDRDGGFHCSVTYTEHVQLLKKYYGQGK</sequence>
<protein>
    <submittedName>
        <fullName evidence="8">Endolytic transglycosylase MltG</fullName>
    </submittedName>
</protein>
<dbReference type="EMBL" id="PFBL01000008">
    <property type="protein sequence ID" value="PIR83308.1"/>
    <property type="molecule type" value="Genomic_DNA"/>
</dbReference>
<dbReference type="InterPro" id="IPR003770">
    <property type="entry name" value="MLTG-like"/>
</dbReference>
<evidence type="ECO:0000256" key="3">
    <source>
        <dbReference type="ARBA" id="ARBA00022989"/>
    </source>
</evidence>
<dbReference type="Proteomes" id="UP000230179">
    <property type="component" value="Unassembled WGS sequence"/>
</dbReference>
<keyword evidence="6" id="KW-0961">Cell wall biogenesis/degradation</keyword>
<dbReference type="GO" id="GO:0071555">
    <property type="term" value="P:cell wall organization"/>
    <property type="evidence" value="ECO:0007669"/>
    <property type="project" value="UniProtKB-KW"/>
</dbReference>
<evidence type="ECO:0000313" key="8">
    <source>
        <dbReference type="EMBL" id="PIR83308.1"/>
    </source>
</evidence>
<evidence type="ECO:0000256" key="4">
    <source>
        <dbReference type="ARBA" id="ARBA00023136"/>
    </source>
</evidence>
<dbReference type="GO" id="GO:0016829">
    <property type="term" value="F:lyase activity"/>
    <property type="evidence" value="ECO:0007669"/>
    <property type="project" value="UniProtKB-KW"/>
</dbReference>
<dbReference type="Pfam" id="PF02618">
    <property type="entry name" value="YceG"/>
    <property type="match status" value="1"/>
</dbReference>
<evidence type="ECO:0000313" key="9">
    <source>
        <dbReference type="Proteomes" id="UP000230179"/>
    </source>
</evidence>
<dbReference type="AlphaFoldDB" id="A0A2H0UA70"/>